<keyword evidence="1" id="KW-1133">Transmembrane helix</keyword>
<organism evidence="3 4">
    <name type="scientific">Alkalihalophilus pseudofirmus</name>
    <name type="common">Bacillus pseudofirmus</name>
    <dbReference type="NCBI Taxonomy" id="79885"/>
    <lineage>
        <taxon>Bacteria</taxon>
        <taxon>Bacillati</taxon>
        <taxon>Bacillota</taxon>
        <taxon>Bacilli</taxon>
        <taxon>Bacillales</taxon>
        <taxon>Bacillaceae</taxon>
        <taxon>Alkalihalophilus</taxon>
    </lineage>
</organism>
<proteinExistence type="predicted"/>
<gene>
    <name evidence="3" type="ORF">RYX45_06840</name>
</gene>
<evidence type="ECO:0000313" key="3">
    <source>
        <dbReference type="EMBL" id="MDV2884889.1"/>
    </source>
</evidence>
<feature type="transmembrane region" description="Helical" evidence="1">
    <location>
        <begin position="40"/>
        <end position="61"/>
    </location>
</feature>
<dbReference type="InterPro" id="IPR009936">
    <property type="entry name" value="DUF1468"/>
</dbReference>
<evidence type="ECO:0000313" key="4">
    <source>
        <dbReference type="Proteomes" id="UP001285636"/>
    </source>
</evidence>
<dbReference type="Proteomes" id="UP001285636">
    <property type="component" value="Unassembled WGS sequence"/>
</dbReference>
<feature type="transmembrane region" description="Helical" evidence="1">
    <location>
        <begin position="133"/>
        <end position="152"/>
    </location>
</feature>
<sequence>MIQRNQDAFASVFLLAVSVLMFIATYNIQQMTVSAIGADFAPRLVAGGLFTLSFIMLITSIRKQKNPASQAEEESDEDTEADQNVPINKKSVFLTIGLLIGYVALIPIIGFLLMTVVYLFLQMYILAEKSQRRIVLFLVVSVISSGVIYYCFKNIFYLRLPAGILG</sequence>
<feature type="transmembrane region" description="Helical" evidence="1">
    <location>
        <begin position="92"/>
        <end position="121"/>
    </location>
</feature>
<accession>A0AAJ2KUE2</accession>
<evidence type="ECO:0000256" key="1">
    <source>
        <dbReference type="SAM" id="Phobius"/>
    </source>
</evidence>
<name>A0AAJ2KUE2_ALKPS</name>
<dbReference type="Pfam" id="PF07331">
    <property type="entry name" value="TctB"/>
    <property type="match status" value="1"/>
</dbReference>
<reference evidence="3" key="1">
    <citation type="submission" date="2023-10" db="EMBL/GenBank/DDBJ databases">
        <title>Screening of Alkalihalophilus pseudofirmusBZ-TG-HK211 and Its Alleviation of Salt Stress on Rapeseed Growth.</title>
        <authorList>
            <person name="Zhao B."/>
            <person name="Guo T."/>
        </authorList>
    </citation>
    <scope>NUCLEOTIDE SEQUENCE</scope>
    <source>
        <strain evidence="3">BZ-TG-HK211</strain>
    </source>
</reference>
<comment type="caution">
    <text evidence="3">The sequence shown here is derived from an EMBL/GenBank/DDBJ whole genome shotgun (WGS) entry which is preliminary data.</text>
</comment>
<feature type="transmembrane region" description="Helical" evidence="1">
    <location>
        <begin position="7"/>
        <end position="28"/>
    </location>
</feature>
<protein>
    <submittedName>
        <fullName evidence="3">Tripartite tricarboxylate transporter TctB family protein</fullName>
    </submittedName>
</protein>
<dbReference type="AlphaFoldDB" id="A0AAJ2KUE2"/>
<dbReference type="EMBL" id="JAWJAY010000001">
    <property type="protein sequence ID" value="MDV2884889.1"/>
    <property type="molecule type" value="Genomic_DNA"/>
</dbReference>
<evidence type="ECO:0000259" key="2">
    <source>
        <dbReference type="Pfam" id="PF07331"/>
    </source>
</evidence>
<keyword evidence="1" id="KW-0812">Transmembrane</keyword>
<dbReference type="RefSeq" id="WP_323466327.1">
    <property type="nucleotide sequence ID" value="NZ_CP144224.1"/>
</dbReference>
<keyword evidence="1" id="KW-0472">Membrane</keyword>
<feature type="domain" description="DUF1468" evidence="2">
    <location>
        <begin position="10"/>
        <end position="161"/>
    </location>
</feature>